<keyword evidence="3" id="KW-1185">Reference proteome</keyword>
<dbReference type="EMBL" id="CP053085">
    <property type="protein sequence ID" value="QJR36400.1"/>
    <property type="molecule type" value="Genomic_DNA"/>
</dbReference>
<organism evidence="2 3">
    <name type="scientific">Gemmatimonas groenlandica</name>
    <dbReference type="NCBI Taxonomy" id="2732249"/>
    <lineage>
        <taxon>Bacteria</taxon>
        <taxon>Pseudomonadati</taxon>
        <taxon>Gemmatimonadota</taxon>
        <taxon>Gemmatimonadia</taxon>
        <taxon>Gemmatimonadales</taxon>
        <taxon>Gemmatimonadaceae</taxon>
        <taxon>Gemmatimonas</taxon>
    </lineage>
</organism>
<reference evidence="2 3" key="1">
    <citation type="submission" date="2020-05" db="EMBL/GenBank/DDBJ databases">
        <title>Complete genome sequence of Gemmatimonas greenlandica TET16.</title>
        <authorList>
            <person name="Zeng Y."/>
        </authorList>
    </citation>
    <scope>NUCLEOTIDE SEQUENCE [LARGE SCALE GENOMIC DNA]</scope>
    <source>
        <strain evidence="2 3">TET16</strain>
    </source>
</reference>
<evidence type="ECO:0000256" key="1">
    <source>
        <dbReference type="SAM" id="Phobius"/>
    </source>
</evidence>
<keyword evidence="1" id="KW-0472">Membrane</keyword>
<keyword evidence="1" id="KW-1133">Transmembrane helix</keyword>
<gene>
    <name evidence="2" type="ORF">HKW67_13240</name>
</gene>
<evidence type="ECO:0000313" key="2">
    <source>
        <dbReference type="EMBL" id="QJR36400.1"/>
    </source>
</evidence>
<sequence length="146" mass="16797">MADKTQNFANHGQFMPMYHFFTAPLSMIFLIWSVWRALTIRDVETHYMLVGALALFGVVTVSRLSPLRAQDRLIRLEEQLRYSRLLPADLAARAQAAFSPRHYIALRFASDAELASMVEMVLKNPALKGKEIKSQIKTWRPDTFRV</sequence>
<dbReference type="AlphaFoldDB" id="A0A6M4INU4"/>
<dbReference type="KEGG" id="ggr:HKW67_13240"/>
<keyword evidence="1" id="KW-0812">Transmembrane</keyword>
<evidence type="ECO:0000313" key="3">
    <source>
        <dbReference type="Proteomes" id="UP000500938"/>
    </source>
</evidence>
<dbReference type="RefSeq" id="WP_171225832.1">
    <property type="nucleotide sequence ID" value="NZ_CP053085.1"/>
</dbReference>
<proteinExistence type="predicted"/>
<feature type="transmembrane region" description="Helical" evidence="1">
    <location>
        <begin position="17"/>
        <end position="35"/>
    </location>
</feature>
<feature type="transmembrane region" description="Helical" evidence="1">
    <location>
        <begin position="47"/>
        <end position="65"/>
    </location>
</feature>
<name>A0A6M4INU4_9BACT</name>
<accession>A0A6M4INU4</accession>
<dbReference type="Proteomes" id="UP000500938">
    <property type="component" value="Chromosome"/>
</dbReference>
<dbReference type="Pfam" id="PF20136">
    <property type="entry name" value="DUF6526"/>
    <property type="match status" value="1"/>
</dbReference>
<protein>
    <submittedName>
        <fullName evidence="2">Uncharacterized protein</fullName>
    </submittedName>
</protein>
<dbReference type="InterPro" id="IPR045385">
    <property type="entry name" value="DUF6526"/>
</dbReference>